<feature type="transmembrane region" description="Helical" evidence="1">
    <location>
        <begin position="24"/>
        <end position="45"/>
    </location>
</feature>
<evidence type="ECO:0000313" key="3">
    <source>
        <dbReference type="EMBL" id="HEN15546.1"/>
    </source>
</evidence>
<dbReference type="CDD" id="cd00198">
    <property type="entry name" value="vWFA"/>
    <property type="match status" value="1"/>
</dbReference>
<evidence type="ECO:0000256" key="1">
    <source>
        <dbReference type="SAM" id="Phobius"/>
    </source>
</evidence>
<sequence>MLSPAARFRTTTGSVSARHSNRRGVFLVVAALCLMAVMTFVAFSIDLGIISLTKTQMQSATDAAALAAAMEISNAIAKAGPNVSDVFAYAMQEASAEAASVAELNGVYVSAAGDVEFGFRHLDANGNPTIDWNAGASQVNVVKVTARRDNADMNAPDGRVAGLFSKVFDPDGTALTTHSIAYIEPRDMVVVHDFSRSMNYDSYFNNEASVNLPQSQLEANMQLVWQDLGLTLGDLQFTPAYASKAQSNTGATATVTFKGTSVSVSTNTRIKSVKVYFENSSNSQTFAISNETTTTGTWAGTGTYSGKRIDKVDVTIRRVGSSSQNWSLTGYNYDTATVQAAFGLTNVTWPYSGGSWSGYVNFVKTNAGINNYGYRDQYGGMTLVCYLLKSLPNYANCKDLWKTRHYPFHAIKEGHELLCDYLAELGYDDHLGMVSYDTSHRIETTLNGSGNPEIPSVDISSDPLTNNYTALKQLMHYKQAAHYSNSTNMAGGMKDAVQLIDTHKRFGSRPAIILMTDGNANTVDSGETSAAVDNWNWNDLFDYDGDGNADYQTSNQAAKCVLNYVKQAADKGYTVHCISVGVDADTDLMNAVAWLGGGYHVNVPGGQSVSDMEADVKAAFVKIAAAVPPARLIADE</sequence>
<gene>
    <name evidence="3" type="ORF">ENQ76_08775</name>
</gene>
<dbReference type="Pfam" id="PF13400">
    <property type="entry name" value="Tad"/>
    <property type="match status" value="1"/>
</dbReference>
<dbReference type="Gene3D" id="3.40.50.410">
    <property type="entry name" value="von Willebrand factor, type A domain"/>
    <property type="match status" value="1"/>
</dbReference>
<dbReference type="EMBL" id="DSOK01000250">
    <property type="protein sequence ID" value="HEN15546.1"/>
    <property type="molecule type" value="Genomic_DNA"/>
</dbReference>
<keyword evidence="1" id="KW-1133">Transmembrane helix</keyword>
<name>A0A7C2JYA9_9PLAN</name>
<protein>
    <submittedName>
        <fullName evidence="3">VWA domain-containing protein</fullName>
    </submittedName>
</protein>
<dbReference type="SUPFAM" id="SSF53300">
    <property type="entry name" value="vWA-like"/>
    <property type="match status" value="1"/>
</dbReference>
<comment type="caution">
    <text evidence="3">The sequence shown here is derived from an EMBL/GenBank/DDBJ whole genome shotgun (WGS) entry which is preliminary data.</text>
</comment>
<dbReference type="InterPro" id="IPR036465">
    <property type="entry name" value="vWFA_dom_sf"/>
</dbReference>
<keyword evidence="1" id="KW-0812">Transmembrane</keyword>
<feature type="domain" description="Putative Flp pilus-assembly TadG-like N-terminal" evidence="2">
    <location>
        <begin position="24"/>
        <end position="70"/>
    </location>
</feature>
<accession>A0A7C2JYA9</accession>
<dbReference type="InterPro" id="IPR028087">
    <property type="entry name" value="Tad_N"/>
</dbReference>
<evidence type="ECO:0000259" key="2">
    <source>
        <dbReference type="Pfam" id="PF13400"/>
    </source>
</evidence>
<keyword evidence="1" id="KW-0472">Membrane</keyword>
<proteinExistence type="predicted"/>
<dbReference type="AlphaFoldDB" id="A0A7C2JYA9"/>
<organism evidence="3">
    <name type="scientific">Schlesneria paludicola</name>
    <dbReference type="NCBI Taxonomy" id="360056"/>
    <lineage>
        <taxon>Bacteria</taxon>
        <taxon>Pseudomonadati</taxon>
        <taxon>Planctomycetota</taxon>
        <taxon>Planctomycetia</taxon>
        <taxon>Planctomycetales</taxon>
        <taxon>Planctomycetaceae</taxon>
        <taxon>Schlesneria</taxon>
    </lineage>
</organism>
<reference evidence="3" key="1">
    <citation type="journal article" date="2020" name="mSystems">
        <title>Genome- and Community-Level Interaction Insights into Carbon Utilization and Element Cycling Functions of Hydrothermarchaeota in Hydrothermal Sediment.</title>
        <authorList>
            <person name="Zhou Z."/>
            <person name="Liu Y."/>
            <person name="Xu W."/>
            <person name="Pan J."/>
            <person name="Luo Z.H."/>
            <person name="Li M."/>
        </authorList>
    </citation>
    <scope>NUCLEOTIDE SEQUENCE [LARGE SCALE GENOMIC DNA]</scope>
    <source>
        <strain evidence="3">SpSt-339</strain>
    </source>
</reference>